<dbReference type="AlphaFoldDB" id="A0A9N7R5X6"/>
<dbReference type="OrthoDB" id="10255013at2759"/>
<comment type="caution">
    <text evidence="3">The sequence shown here is derived from an EMBL/GenBank/DDBJ whole genome shotgun (WGS) entry which is preliminary data.</text>
</comment>
<keyword evidence="1" id="KW-0813">Transport</keyword>
<evidence type="ECO:0000313" key="3">
    <source>
        <dbReference type="EMBL" id="CAA0815036.1"/>
    </source>
</evidence>
<sequence>MKVITSRLESLDWTNTVGRHLPSFNLGNSSDRTRTSVIDGLWMKLHESMARFSDIWEIIEDVLGDGVAKILYCQRWQGRGEVVEVTAKLRQRHVEAVKLERQLHAIRVVVEALVWKIR</sequence>
<dbReference type="SUPFAM" id="SSF47661">
    <property type="entry name" value="t-snare proteins"/>
    <property type="match status" value="1"/>
</dbReference>
<gene>
    <name evidence="3" type="ORF">SHERM_15188</name>
</gene>
<dbReference type="InterPro" id="IPR010989">
    <property type="entry name" value="SNARE"/>
</dbReference>
<evidence type="ECO:0000313" key="4">
    <source>
        <dbReference type="Proteomes" id="UP001153555"/>
    </source>
</evidence>
<feature type="domain" description="Syntaxin N-terminal" evidence="2">
    <location>
        <begin position="2"/>
        <end position="56"/>
    </location>
</feature>
<dbReference type="InterPro" id="IPR006011">
    <property type="entry name" value="Syntaxin_N"/>
</dbReference>
<accession>A0A9N7R5X6</accession>
<dbReference type="Proteomes" id="UP001153555">
    <property type="component" value="Unassembled WGS sequence"/>
</dbReference>
<name>A0A9N7R5X6_STRHE</name>
<evidence type="ECO:0000259" key="2">
    <source>
        <dbReference type="Pfam" id="PF00804"/>
    </source>
</evidence>
<keyword evidence="4" id="KW-1185">Reference proteome</keyword>
<dbReference type="GO" id="GO:0016192">
    <property type="term" value="P:vesicle-mediated transport"/>
    <property type="evidence" value="ECO:0007669"/>
    <property type="project" value="InterPro"/>
</dbReference>
<dbReference type="EMBL" id="CACSLK010012233">
    <property type="protein sequence ID" value="CAA0815036.1"/>
    <property type="molecule type" value="Genomic_DNA"/>
</dbReference>
<dbReference type="Pfam" id="PF00804">
    <property type="entry name" value="Syntaxin"/>
    <property type="match status" value="1"/>
</dbReference>
<keyword evidence="1" id="KW-0653">Protein transport</keyword>
<dbReference type="GO" id="GO:0016020">
    <property type="term" value="C:membrane"/>
    <property type="evidence" value="ECO:0007669"/>
    <property type="project" value="InterPro"/>
</dbReference>
<protein>
    <submittedName>
        <fullName evidence="3">Syntaxin-121</fullName>
    </submittedName>
</protein>
<organism evidence="3 4">
    <name type="scientific">Striga hermonthica</name>
    <name type="common">Purple witchweed</name>
    <name type="synonym">Buchnera hermonthica</name>
    <dbReference type="NCBI Taxonomy" id="68872"/>
    <lineage>
        <taxon>Eukaryota</taxon>
        <taxon>Viridiplantae</taxon>
        <taxon>Streptophyta</taxon>
        <taxon>Embryophyta</taxon>
        <taxon>Tracheophyta</taxon>
        <taxon>Spermatophyta</taxon>
        <taxon>Magnoliopsida</taxon>
        <taxon>eudicotyledons</taxon>
        <taxon>Gunneridae</taxon>
        <taxon>Pentapetalae</taxon>
        <taxon>asterids</taxon>
        <taxon>lamiids</taxon>
        <taxon>Lamiales</taxon>
        <taxon>Orobanchaceae</taxon>
        <taxon>Buchnereae</taxon>
        <taxon>Striga</taxon>
    </lineage>
</organism>
<evidence type="ECO:0000256" key="1">
    <source>
        <dbReference type="ARBA" id="ARBA00022927"/>
    </source>
</evidence>
<proteinExistence type="predicted"/>
<reference evidence="3" key="1">
    <citation type="submission" date="2019-12" db="EMBL/GenBank/DDBJ databases">
        <authorList>
            <person name="Scholes J."/>
        </authorList>
    </citation>
    <scope>NUCLEOTIDE SEQUENCE</scope>
</reference>
<dbReference type="GO" id="GO:0015031">
    <property type="term" value="P:protein transport"/>
    <property type="evidence" value="ECO:0007669"/>
    <property type="project" value="UniProtKB-KW"/>
</dbReference>